<reference evidence="2 4" key="1">
    <citation type="journal article" date="2018" name="Biotechnol. Biofuels">
        <title>Integrative visual omics of the white-rot fungus Polyporus brumalis exposes the biotechnological potential of its oxidative enzymes for delignifying raw plant biomass.</title>
        <authorList>
            <person name="Miyauchi S."/>
            <person name="Rancon A."/>
            <person name="Drula E."/>
            <person name="Hage H."/>
            <person name="Chaduli D."/>
            <person name="Favel A."/>
            <person name="Grisel S."/>
            <person name="Henrissat B."/>
            <person name="Herpoel-Gimbert I."/>
            <person name="Ruiz-Duenas F.J."/>
            <person name="Chevret D."/>
            <person name="Hainaut M."/>
            <person name="Lin J."/>
            <person name="Wang M."/>
            <person name="Pangilinan J."/>
            <person name="Lipzen A."/>
            <person name="Lesage-Meessen L."/>
            <person name="Navarro D."/>
            <person name="Riley R."/>
            <person name="Grigoriev I.V."/>
            <person name="Zhou S."/>
            <person name="Raouche S."/>
            <person name="Rosso M.N."/>
        </authorList>
    </citation>
    <scope>NUCLEOTIDE SEQUENCE [LARGE SCALE GENOMIC DNA]</scope>
    <source>
        <strain evidence="2 4">BRFM 1820</strain>
    </source>
</reference>
<evidence type="ECO:0000313" key="2">
    <source>
        <dbReference type="EMBL" id="RDX43668.1"/>
    </source>
</evidence>
<evidence type="ECO:0000256" key="1">
    <source>
        <dbReference type="SAM" id="MobiDB-lite"/>
    </source>
</evidence>
<feature type="region of interest" description="Disordered" evidence="1">
    <location>
        <begin position="78"/>
        <end position="110"/>
    </location>
</feature>
<feature type="region of interest" description="Disordered" evidence="1">
    <location>
        <begin position="1"/>
        <end position="54"/>
    </location>
</feature>
<evidence type="ECO:0000313" key="4">
    <source>
        <dbReference type="Proteomes" id="UP000256964"/>
    </source>
</evidence>
<dbReference type="AlphaFoldDB" id="A0A371CTP6"/>
<name>A0A371CTP6_9APHY</name>
<feature type="compositionally biased region" description="Low complexity" evidence="1">
    <location>
        <begin position="8"/>
        <end position="40"/>
    </location>
</feature>
<proteinExistence type="predicted"/>
<dbReference type="STRING" id="139420.A0A371CTP6"/>
<accession>A0A371CTP6</accession>
<dbReference type="EMBL" id="KZ857461">
    <property type="protein sequence ID" value="RDX43668.1"/>
    <property type="molecule type" value="Genomic_DNA"/>
</dbReference>
<feature type="compositionally biased region" description="Low complexity" evidence="1">
    <location>
        <begin position="84"/>
        <end position="99"/>
    </location>
</feature>
<evidence type="ECO:0000313" key="3">
    <source>
        <dbReference type="EMBL" id="RDX44574.1"/>
    </source>
</evidence>
<protein>
    <submittedName>
        <fullName evidence="2">Uncharacterized protein</fullName>
    </submittedName>
</protein>
<dbReference type="Proteomes" id="UP000256964">
    <property type="component" value="Unassembled WGS sequence"/>
</dbReference>
<keyword evidence="4" id="KW-1185">Reference proteome</keyword>
<gene>
    <name evidence="3" type="ORF">OH76DRAFT_1091360</name>
    <name evidence="2" type="ORF">OH76DRAFT_1187493</name>
</gene>
<organism evidence="2 4">
    <name type="scientific">Lentinus brumalis</name>
    <dbReference type="NCBI Taxonomy" id="2498619"/>
    <lineage>
        <taxon>Eukaryota</taxon>
        <taxon>Fungi</taxon>
        <taxon>Dikarya</taxon>
        <taxon>Basidiomycota</taxon>
        <taxon>Agaricomycotina</taxon>
        <taxon>Agaricomycetes</taxon>
        <taxon>Polyporales</taxon>
        <taxon>Polyporaceae</taxon>
        <taxon>Lentinus</taxon>
    </lineage>
</organism>
<dbReference type="EMBL" id="KZ857448">
    <property type="protein sequence ID" value="RDX44574.1"/>
    <property type="molecule type" value="Genomic_DNA"/>
</dbReference>
<sequence length="185" mass="19794">MAHSQVPTPTRTPSTGTGSISRSSSLSSHQSLSHTASLSSVPTPPTWLQSHSNSRAAYAQARGFDLVNQIHASLQKQVDSRGLAAAASRSATPAQSSPEESPEARAERLDREDLAAVNAEVDQYFSEPCKDKRTDPLVYWQARSTPGVSSMCLTSFLQQLDGRKVHDNVPSCGRCSSHSCVLGSI</sequence>